<sequence>MVETKELIADRDWLIKACALMKKRYEEQSKLVKQNKQNLIDNEAIFINHVVMKRRFVISYIQPFHGCVDEMVFEELSPFVNPNQFKNGVLVVSKYPSTSLTNGSHFNGDAFEDTLNETNQNFPTINTIQILCEAKEFINCGTIFSASEIYALGKKSFHGMLGPLKKCFLSLSGLERLSISESRYMSSLITQVTKSAFEAVKDKLTILYCEPSKPLYVRMLLLCPQTIGEKNSVRILQIRDDDGRATKKSRACFEEGSYTASYDILKGLVVDNTTANKDVTSLKAIFCWPTSKNQMDSQPPHSSKSILQVQVALGEQQSPLNDIFLELTNLDSIANTTLNELSNSSDNSMSLEMTTMYENLSVFKETVSSFSLYNENKEEQSGKDGNIADEDEDDDLEKPMTQLLREKLVRRDHDFTDKLWMFLRNSHNGEEMKFYLEDVINDIVHGSLQPAISPINSTKLAKLVRKMYTEESEETKYPIKEKILEFLSNDASVVNLIVEIGFEKLRKDYYHYFLTNELTIASSMDKMRGKQQMGFNNHASSIAFLWKLHCCLEIVTTPTVYLSLDHDSQRSLLNAALDYYTQHKVQSTSPKFCLSLLPVHDTLANVLNSCTSRLPDHWKEGILRTNKAGIQESCIVSQSNSNNNAGDELTSASVTSTSEIDKDMKVGIVLNESVIELPQ</sequence>
<dbReference type="OrthoDB" id="5556307at2759"/>
<dbReference type="Gene3D" id="1.10.287.1880">
    <property type="match status" value="1"/>
</dbReference>
<protein>
    <recommendedName>
        <fullName evidence="9">Protein zwilch</fullName>
    </recommendedName>
</protein>
<evidence type="ECO:0000256" key="7">
    <source>
        <dbReference type="ARBA" id="ARBA00023306"/>
    </source>
</evidence>
<dbReference type="EnsemblMetazoa" id="CLYHEMT024589.1">
    <property type="protein sequence ID" value="CLYHEMP024589.1"/>
    <property type="gene ID" value="CLYHEMG024589"/>
</dbReference>
<dbReference type="Gene3D" id="1.20.58.730">
    <property type="match status" value="1"/>
</dbReference>
<keyword evidence="7 9" id="KW-0131">Cell cycle</keyword>
<comment type="function">
    <text evidence="9">Essential component of the mitotic checkpoint, which prevents cells from prematurely exiting mitosis. Required for the assembly of the dynein-dynactin and MAD1-MAD2 complexes onto kinetochores. Its function related to the spindle assembly machinery is proposed to depend on its association in the mitotic RZZ complex.</text>
</comment>
<evidence type="ECO:0000256" key="5">
    <source>
        <dbReference type="ARBA" id="ARBA00022776"/>
    </source>
</evidence>
<dbReference type="RefSeq" id="XP_066912758.1">
    <property type="nucleotide sequence ID" value="XM_067056657.1"/>
</dbReference>
<dbReference type="PANTHER" id="PTHR15995">
    <property type="entry name" value="PROTEIN ZWILCH HOMOLOG"/>
    <property type="match status" value="1"/>
</dbReference>
<keyword evidence="11" id="KW-1185">Reference proteome</keyword>
<comment type="subcellular location">
    <subcellularLocation>
        <location evidence="1 9">Chromosome</location>
        <location evidence="1 9">Centromere</location>
        <location evidence="1 9">Kinetochore</location>
    </subcellularLocation>
</comment>
<keyword evidence="6 9" id="KW-0995">Kinetochore</keyword>
<dbReference type="GO" id="GO:0007094">
    <property type="term" value="P:mitotic spindle assembly checkpoint signaling"/>
    <property type="evidence" value="ECO:0007669"/>
    <property type="project" value="UniProtKB-UniRule"/>
</dbReference>
<evidence type="ECO:0000256" key="1">
    <source>
        <dbReference type="ARBA" id="ARBA00004629"/>
    </source>
</evidence>
<dbReference type="Proteomes" id="UP000594262">
    <property type="component" value="Unplaced"/>
</dbReference>
<dbReference type="PANTHER" id="PTHR15995:SF1">
    <property type="entry name" value="PROTEIN ZWILCH HOMOLOG"/>
    <property type="match status" value="1"/>
</dbReference>
<evidence type="ECO:0000256" key="8">
    <source>
        <dbReference type="ARBA" id="ARBA00023328"/>
    </source>
</evidence>
<proteinExistence type="inferred from homology"/>
<dbReference type="GO" id="GO:0034501">
    <property type="term" value="P:protein localization to kinetochore"/>
    <property type="evidence" value="ECO:0007669"/>
    <property type="project" value="UniProtKB-UniRule"/>
</dbReference>
<accession>A0A7M5XME4</accession>
<dbReference type="GO" id="GO:0051301">
    <property type="term" value="P:cell division"/>
    <property type="evidence" value="ECO:0007669"/>
    <property type="project" value="UniProtKB-UniRule"/>
</dbReference>
<name>A0A7M5XME4_9CNID</name>
<keyword evidence="3 9" id="KW-0158">Chromosome</keyword>
<dbReference type="AlphaFoldDB" id="A0A7M5XME4"/>
<evidence type="ECO:0000256" key="4">
    <source>
        <dbReference type="ARBA" id="ARBA00022618"/>
    </source>
</evidence>
<keyword evidence="8 9" id="KW-0137">Centromere</keyword>
<evidence type="ECO:0000256" key="3">
    <source>
        <dbReference type="ARBA" id="ARBA00022454"/>
    </source>
</evidence>
<keyword evidence="5 9" id="KW-0498">Mitosis</keyword>
<reference evidence="10" key="1">
    <citation type="submission" date="2021-01" db="UniProtKB">
        <authorList>
            <consortium name="EnsemblMetazoa"/>
        </authorList>
    </citation>
    <scope>IDENTIFICATION</scope>
</reference>
<evidence type="ECO:0000256" key="6">
    <source>
        <dbReference type="ARBA" id="ARBA00022838"/>
    </source>
</evidence>
<dbReference type="GeneID" id="136800041"/>
<comment type="similarity">
    <text evidence="2 9">Belongs to the ZWILCH family.</text>
</comment>
<evidence type="ECO:0000313" key="11">
    <source>
        <dbReference type="Proteomes" id="UP000594262"/>
    </source>
</evidence>
<keyword evidence="4 9" id="KW-0132">Cell division</keyword>
<comment type="subunit">
    <text evidence="9">Component of the RZZ complex.</text>
</comment>
<dbReference type="Pfam" id="PF09817">
    <property type="entry name" value="Zwilch"/>
    <property type="match status" value="1"/>
</dbReference>
<dbReference type="GO" id="GO:1990423">
    <property type="term" value="C:RZZ complex"/>
    <property type="evidence" value="ECO:0007669"/>
    <property type="project" value="UniProtKB-UniRule"/>
</dbReference>
<organism evidence="10 11">
    <name type="scientific">Clytia hemisphaerica</name>
    <dbReference type="NCBI Taxonomy" id="252671"/>
    <lineage>
        <taxon>Eukaryota</taxon>
        <taxon>Metazoa</taxon>
        <taxon>Cnidaria</taxon>
        <taxon>Hydrozoa</taxon>
        <taxon>Hydroidolina</taxon>
        <taxon>Leptothecata</taxon>
        <taxon>Obeliida</taxon>
        <taxon>Clytiidae</taxon>
        <taxon>Clytia</taxon>
    </lineage>
</organism>
<evidence type="ECO:0000256" key="9">
    <source>
        <dbReference type="RuleBase" id="RU369076"/>
    </source>
</evidence>
<evidence type="ECO:0000313" key="10">
    <source>
        <dbReference type="EnsemblMetazoa" id="CLYHEMP024589.1"/>
    </source>
</evidence>
<dbReference type="InterPro" id="IPR018630">
    <property type="entry name" value="Zwilch"/>
</dbReference>
<evidence type="ECO:0000256" key="2">
    <source>
        <dbReference type="ARBA" id="ARBA00009062"/>
    </source>
</evidence>